<organism evidence="17 18">
    <name type="scientific">Chlamydomonas eustigma</name>
    <dbReference type="NCBI Taxonomy" id="1157962"/>
    <lineage>
        <taxon>Eukaryota</taxon>
        <taxon>Viridiplantae</taxon>
        <taxon>Chlorophyta</taxon>
        <taxon>core chlorophytes</taxon>
        <taxon>Chlorophyceae</taxon>
        <taxon>CS clade</taxon>
        <taxon>Chlamydomonadales</taxon>
        <taxon>Chlamydomonadaceae</taxon>
        <taxon>Chlamydomonas</taxon>
    </lineage>
</organism>
<evidence type="ECO:0000256" key="4">
    <source>
        <dbReference type="ARBA" id="ARBA00022553"/>
    </source>
</evidence>
<evidence type="ECO:0000256" key="13">
    <source>
        <dbReference type="ARBA" id="ARBA00024531"/>
    </source>
</evidence>
<keyword evidence="8" id="KW-0106">Calcium</keyword>
<keyword evidence="5" id="KW-0812">Transmembrane</keyword>
<evidence type="ECO:0000256" key="2">
    <source>
        <dbReference type="ARBA" id="ARBA00004651"/>
    </source>
</evidence>
<dbReference type="EMBL" id="BEGY01000010">
    <property type="protein sequence ID" value="GAX74974.1"/>
    <property type="molecule type" value="Genomic_DNA"/>
</dbReference>
<evidence type="ECO:0000256" key="5">
    <source>
        <dbReference type="ARBA" id="ARBA00022692"/>
    </source>
</evidence>
<evidence type="ECO:0000259" key="16">
    <source>
        <dbReference type="Pfam" id="PF01764"/>
    </source>
</evidence>
<evidence type="ECO:0000256" key="7">
    <source>
        <dbReference type="ARBA" id="ARBA00022801"/>
    </source>
</evidence>
<evidence type="ECO:0000313" key="18">
    <source>
        <dbReference type="Proteomes" id="UP000232323"/>
    </source>
</evidence>
<keyword evidence="3" id="KW-1003">Cell membrane</keyword>
<dbReference type="GO" id="GO:0016042">
    <property type="term" value="P:lipid catabolic process"/>
    <property type="evidence" value="ECO:0007669"/>
    <property type="project" value="UniProtKB-KW"/>
</dbReference>
<comment type="cofactor">
    <cofactor evidence="1">
        <name>Ca(2+)</name>
        <dbReference type="ChEBI" id="CHEBI:29108"/>
    </cofactor>
</comment>
<feature type="region of interest" description="Disordered" evidence="15">
    <location>
        <begin position="153"/>
        <end position="174"/>
    </location>
</feature>
<dbReference type="GO" id="GO:0046872">
    <property type="term" value="F:metal ion binding"/>
    <property type="evidence" value="ECO:0007669"/>
    <property type="project" value="UniProtKB-KW"/>
</dbReference>
<keyword evidence="18" id="KW-1185">Reference proteome</keyword>
<evidence type="ECO:0000256" key="8">
    <source>
        <dbReference type="ARBA" id="ARBA00022837"/>
    </source>
</evidence>
<evidence type="ECO:0000256" key="3">
    <source>
        <dbReference type="ARBA" id="ARBA00022475"/>
    </source>
</evidence>
<dbReference type="AlphaFoldDB" id="A0A250WVV7"/>
<evidence type="ECO:0000256" key="1">
    <source>
        <dbReference type="ARBA" id="ARBA00001913"/>
    </source>
</evidence>
<evidence type="ECO:0000256" key="14">
    <source>
        <dbReference type="ARBA" id="ARBA00026104"/>
    </source>
</evidence>
<evidence type="ECO:0000313" key="17">
    <source>
        <dbReference type="EMBL" id="GAX74974.1"/>
    </source>
</evidence>
<keyword evidence="11" id="KW-0443">Lipid metabolism</keyword>
<keyword evidence="12" id="KW-0472">Membrane</keyword>
<dbReference type="SUPFAM" id="SSF53474">
    <property type="entry name" value="alpha/beta-Hydrolases"/>
    <property type="match status" value="1"/>
</dbReference>
<evidence type="ECO:0000256" key="15">
    <source>
        <dbReference type="SAM" id="MobiDB-lite"/>
    </source>
</evidence>
<dbReference type="InterPro" id="IPR052214">
    <property type="entry name" value="DAG_Lipase-Related"/>
</dbReference>
<keyword evidence="6" id="KW-0479">Metal-binding</keyword>
<dbReference type="GO" id="GO:0016298">
    <property type="term" value="F:lipase activity"/>
    <property type="evidence" value="ECO:0007669"/>
    <property type="project" value="TreeGrafter"/>
</dbReference>
<dbReference type="PANTHER" id="PTHR45792">
    <property type="entry name" value="DIACYLGLYCEROL LIPASE HOMOLOG-RELATED"/>
    <property type="match status" value="1"/>
</dbReference>
<keyword evidence="4" id="KW-0597">Phosphoprotein</keyword>
<gene>
    <name evidence="17" type="ORF">CEUSTIGMA_g2420.t1</name>
</gene>
<sequence>MCQNSGSGVLLRMKALLWDFVRRQRWIHRRHTAAFKSKQRGNVKILDLGEMHEWRKQTQAKLEQARNAIWECIYELDSSIKIKELYTALQDPVAMNTVANRHIKALQEEKKHALQTHTPVLLEKEELWPGPHNPPPKVSADGSNVIAAQSYTDAERPSLSNNRSSGVVADGGEVDLGPTMAASPTIFEWRPGTNDKNGKPAQTYTAAIVKFTGIAEGDILHVNWNSEAFRPVHFLAIDRAANKIVISIRGTINMSDLLTDMCGKPVRHEFTPTLSGYVHSGLLQSAQFVVSSVWDKLEQALSQTE</sequence>
<dbReference type="OrthoDB" id="438440at2759"/>
<evidence type="ECO:0000256" key="6">
    <source>
        <dbReference type="ARBA" id="ARBA00022723"/>
    </source>
</evidence>
<comment type="subcellular location">
    <subcellularLocation>
        <location evidence="2">Cell membrane</location>
        <topology evidence="2">Multi-pass membrane protein</topology>
    </subcellularLocation>
</comment>
<keyword evidence="10" id="KW-1133">Transmembrane helix</keyword>
<name>A0A250WVV7_9CHLO</name>
<evidence type="ECO:0000256" key="9">
    <source>
        <dbReference type="ARBA" id="ARBA00022963"/>
    </source>
</evidence>
<dbReference type="PANTHER" id="PTHR45792:SF8">
    <property type="entry name" value="DIACYLGLYCEROL LIPASE-ALPHA"/>
    <property type="match status" value="1"/>
</dbReference>
<dbReference type="Pfam" id="PF01764">
    <property type="entry name" value="Lipase_3"/>
    <property type="match status" value="1"/>
</dbReference>
<feature type="domain" description="Fungal lipase-type" evidence="16">
    <location>
        <begin position="245"/>
        <end position="303"/>
    </location>
</feature>
<dbReference type="EC" id="3.1.1.116" evidence="14"/>
<feature type="compositionally biased region" description="Polar residues" evidence="15">
    <location>
        <begin position="153"/>
        <end position="165"/>
    </location>
</feature>
<dbReference type="Gene3D" id="3.40.50.1820">
    <property type="entry name" value="alpha/beta hydrolase"/>
    <property type="match status" value="1"/>
</dbReference>
<evidence type="ECO:0000256" key="12">
    <source>
        <dbReference type="ARBA" id="ARBA00023136"/>
    </source>
</evidence>
<dbReference type="Proteomes" id="UP000232323">
    <property type="component" value="Unassembled WGS sequence"/>
</dbReference>
<protein>
    <recommendedName>
        <fullName evidence="14">sn-1-specific diacylglycerol lipase</fullName>
        <ecNumber evidence="14">3.1.1.116</ecNumber>
    </recommendedName>
</protein>
<comment type="catalytic activity">
    <reaction evidence="13">
        <text>a 1,2-diacyl-sn-glycerol + H2O = a 2-acylglycerol + a fatty acid + H(+)</text>
        <dbReference type="Rhea" id="RHEA:33275"/>
        <dbReference type="ChEBI" id="CHEBI:15377"/>
        <dbReference type="ChEBI" id="CHEBI:15378"/>
        <dbReference type="ChEBI" id="CHEBI:17389"/>
        <dbReference type="ChEBI" id="CHEBI:17815"/>
        <dbReference type="ChEBI" id="CHEBI:28868"/>
        <dbReference type="EC" id="3.1.1.116"/>
    </reaction>
    <physiologicalReaction direction="left-to-right" evidence="13">
        <dbReference type="Rhea" id="RHEA:33276"/>
    </physiologicalReaction>
</comment>
<dbReference type="GO" id="GO:0005886">
    <property type="term" value="C:plasma membrane"/>
    <property type="evidence" value="ECO:0007669"/>
    <property type="project" value="UniProtKB-SubCell"/>
</dbReference>
<evidence type="ECO:0000256" key="10">
    <source>
        <dbReference type="ARBA" id="ARBA00022989"/>
    </source>
</evidence>
<keyword evidence="9" id="KW-0442">Lipid degradation</keyword>
<comment type="caution">
    <text evidence="17">The sequence shown here is derived from an EMBL/GenBank/DDBJ whole genome shotgun (WGS) entry which is preliminary data.</text>
</comment>
<evidence type="ECO:0000256" key="11">
    <source>
        <dbReference type="ARBA" id="ARBA00023098"/>
    </source>
</evidence>
<proteinExistence type="predicted"/>
<dbReference type="InterPro" id="IPR002921">
    <property type="entry name" value="Fungal_lipase-type"/>
</dbReference>
<keyword evidence="7" id="KW-0378">Hydrolase</keyword>
<accession>A0A250WVV7</accession>
<dbReference type="InterPro" id="IPR029058">
    <property type="entry name" value="AB_hydrolase_fold"/>
</dbReference>
<reference evidence="17 18" key="1">
    <citation type="submission" date="2017-08" db="EMBL/GenBank/DDBJ databases">
        <title>Acidophilic green algal genome provides insights into adaptation to an acidic environment.</title>
        <authorList>
            <person name="Hirooka S."/>
            <person name="Hirose Y."/>
            <person name="Kanesaki Y."/>
            <person name="Higuchi S."/>
            <person name="Fujiwara T."/>
            <person name="Onuma R."/>
            <person name="Era A."/>
            <person name="Ohbayashi R."/>
            <person name="Uzuka A."/>
            <person name="Nozaki H."/>
            <person name="Yoshikawa H."/>
            <person name="Miyagishima S.Y."/>
        </authorList>
    </citation>
    <scope>NUCLEOTIDE SEQUENCE [LARGE SCALE GENOMIC DNA]</scope>
    <source>
        <strain evidence="17 18">NIES-2499</strain>
    </source>
</reference>